<dbReference type="EMBL" id="CP009245">
    <property type="protein sequence ID" value="APT85493.1"/>
    <property type="molecule type" value="Genomic_DNA"/>
</dbReference>
<dbReference type="STRING" id="1431546.CAQU_11005"/>
<dbReference type="NCBIfam" id="TIGR00345">
    <property type="entry name" value="GET3_arsA_TRC40"/>
    <property type="match status" value="1"/>
</dbReference>
<proteinExistence type="inferred from homology"/>
<dbReference type="InterPro" id="IPR016300">
    <property type="entry name" value="ATPase_ArsA/GET3"/>
</dbReference>
<dbReference type="CDD" id="cd02035">
    <property type="entry name" value="ArsA"/>
    <property type="match status" value="1"/>
</dbReference>
<dbReference type="SUPFAM" id="SSF52540">
    <property type="entry name" value="P-loop containing nucleoside triphosphate hydrolases"/>
    <property type="match status" value="1"/>
</dbReference>
<accession>A0A1L7CI93</accession>
<evidence type="ECO:0000313" key="4">
    <source>
        <dbReference type="Proteomes" id="UP000185478"/>
    </source>
</evidence>
<keyword evidence="4" id="KW-1185">Reference proteome</keyword>
<protein>
    <recommendedName>
        <fullName evidence="2">AAA+ ATPase domain-containing protein</fullName>
    </recommendedName>
</protein>
<evidence type="ECO:0000259" key="2">
    <source>
        <dbReference type="SMART" id="SM00382"/>
    </source>
</evidence>
<feature type="domain" description="AAA+ ATPase" evidence="2">
    <location>
        <begin position="4"/>
        <end position="224"/>
    </location>
</feature>
<dbReference type="OrthoDB" id="9780677at2"/>
<dbReference type="SMART" id="SM00382">
    <property type="entry name" value="AAA"/>
    <property type="match status" value="1"/>
</dbReference>
<evidence type="ECO:0000313" key="3">
    <source>
        <dbReference type="EMBL" id="APT85493.1"/>
    </source>
</evidence>
<dbReference type="PANTHER" id="PTHR10803">
    <property type="entry name" value="ARSENICAL PUMP-DRIVING ATPASE ARSENITE-TRANSLOCATING ATPASE"/>
    <property type="match status" value="1"/>
</dbReference>
<evidence type="ECO:0000256" key="1">
    <source>
        <dbReference type="ARBA" id="ARBA00011040"/>
    </source>
</evidence>
<dbReference type="Pfam" id="PF02374">
    <property type="entry name" value="ArsA_ATPase"/>
    <property type="match status" value="1"/>
</dbReference>
<dbReference type="AlphaFoldDB" id="A0A1L7CI93"/>
<organism evidence="3 4">
    <name type="scientific">Corynebacterium aquilae DSM 44791</name>
    <dbReference type="NCBI Taxonomy" id="1431546"/>
    <lineage>
        <taxon>Bacteria</taxon>
        <taxon>Bacillati</taxon>
        <taxon>Actinomycetota</taxon>
        <taxon>Actinomycetes</taxon>
        <taxon>Mycobacteriales</taxon>
        <taxon>Corynebacteriaceae</taxon>
        <taxon>Corynebacterium</taxon>
    </lineage>
</organism>
<dbReference type="Gene3D" id="3.40.50.300">
    <property type="entry name" value="P-loop containing nucleotide triphosphate hydrolases"/>
    <property type="match status" value="1"/>
</dbReference>
<dbReference type="InterPro" id="IPR003593">
    <property type="entry name" value="AAA+_ATPase"/>
</dbReference>
<dbReference type="RefSeq" id="WP_075727607.1">
    <property type="nucleotide sequence ID" value="NZ_CP009245.1"/>
</dbReference>
<sequence>MLLNPTPIIFYGGKGGVGKTTLAAATATHLAQTGKNVLLVSTDPAHNIGHLFGQKIGPTPTRITTIAGLDAIEIDPEETTQQHLKNVRHTMQRMLPEHLHKQITQHINMAAEAPGTHEAAILERIAQLTTSRNLYDHIVFDTAPSGHTSRLLALPELMTAWTEGLLKQRDKSHKLSRAVRGLEGRDAHVVGTSDEQALDPIDRRDRELRRILTARRALFVDLANTITNPHLTSFSIVLHAERIPVAESVELYHTLNNLGVNVAGFIINRISPTDQGKYLAERRALEDTFIAELHHQVPHLPITKLPLLAGEVTTTEQLTNLINAAF</sequence>
<reference evidence="3 4" key="1">
    <citation type="submission" date="2014-08" db="EMBL/GenBank/DDBJ databases">
        <title>Complete genome sequence of Corynebacterium aquilae S-613T(T) (=DSM 44791(T)), isolated from the choana of a healthy golden eagle.</title>
        <authorList>
            <person name="Ruckert C."/>
            <person name="Albersmeier A."/>
            <person name="Winkler A."/>
            <person name="Kalinowski J."/>
        </authorList>
    </citation>
    <scope>NUCLEOTIDE SEQUENCE [LARGE SCALE GENOMIC DNA]</scope>
    <source>
        <strain evidence="3 4">S-613</strain>
    </source>
</reference>
<dbReference type="PANTHER" id="PTHR10803:SF3">
    <property type="entry name" value="ATPASE GET3"/>
    <property type="match status" value="1"/>
</dbReference>
<dbReference type="KEGG" id="caqu:CAQU_11005"/>
<dbReference type="GO" id="GO:0016887">
    <property type="term" value="F:ATP hydrolysis activity"/>
    <property type="evidence" value="ECO:0007669"/>
    <property type="project" value="InterPro"/>
</dbReference>
<dbReference type="InterPro" id="IPR025723">
    <property type="entry name" value="ArsA/GET3_ATPase-like"/>
</dbReference>
<dbReference type="Proteomes" id="UP000185478">
    <property type="component" value="Chromosome"/>
</dbReference>
<dbReference type="InterPro" id="IPR027417">
    <property type="entry name" value="P-loop_NTPase"/>
</dbReference>
<comment type="similarity">
    <text evidence="1">Belongs to the arsA ATPase family.</text>
</comment>
<name>A0A1L7CI93_9CORY</name>
<gene>
    <name evidence="3" type="ORF">CAQU_11005</name>
</gene>
<dbReference type="GO" id="GO:0005524">
    <property type="term" value="F:ATP binding"/>
    <property type="evidence" value="ECO:0007669"/>
    <property type="project" value="InterPro"/>
</dbReference>